<feature type="transmembrane region" description="Helical" evidence="1">
    <location>
        <begin position="46"/>
        <end position="68"/>
    </location>
</feature>
<gene>
    <name evidence="2" type="ORF">MENT_LOCUS20007</name>
</gene>
<organism evidence="2 3">
    <name type="scientific">Meloidogyne enterolobii</name>
    <name type="common">Root-knot nematode worm</name>
    <name type="synonym">Meloidogyne mayaguensis</name>
    <dbReference type="NCBI Taxonomy" id="390850"/>
    <lineage>
        <taxon>Eukaryota</taxon>
        <taxon>Metazoa</taxon>
        <taxon>Ecdysozoa</taxon>
        <taxon>Nematoda</taxon>
        <taxon>Chromadorea</taxon>
        <taxon>Rhabditida</taxon>
        <taxon>Tylenchina</taxon>
        <taxon>Tylenchomorpha</taxon>
        <taxon>Tylenchoidea</taxon>
        <taxon>Meloidogynidae</taxon>
        <taxon>Meloidogyninae</taxon>
        <taxon>Meloidogyne</taxon>
    </lineage>
</organism>
<protein>
    <submittedName>
        <fullName evidence="2">Uncharacterized protein</fullName>
    </submittedName>
</protein>
<feature type="transmembrane region" description="Helical" evidence="1">
    <location>
        <begin position="21"/>
        <end position="40"/>
    </location>
</feature>
<evidence type="ECO:0000313" key="3">
    <source>
        <dbReference type="Proteomes" id="UP000580250"/>
    </source>
</evidence>
<sequence>MIAFLKFLFPKFLYPKQHQPPLTIFVSPLFDFLTLLYYLYKIYFEILSHLLHSSLFVVVILQNFCNLFNES</sequence>
<evidence type="ECO:0000256" key="1">
    <source>
        <dbReference type="SAM" id="Phobius"/>
    </source>
</evidence>
<accession>A0A6V7V2N2</accession>
<dbReference type="Proteomes" id="UP000580250">
    <property type="component" value="Unassembled WGS sequence"/>
</dbReference>
<evidence type="ECO:0000313" key="2">
    <source>
        <dbReference type="EMBL" id="CAD2168625.1"/>
    </source>
</evidence>
<dbReference type="EMBL" id="CAJEWN010000143">
    <property type="protein sequence ID" value="CAD2168625.1"/>
    <property type="molecule type" value="Genomic_DNA"/>
</dbReference>
<dbReference type="AlphaFoldDB" id="A0A6V7V2N2"/>
<keyword evidence="1" id="KW-0472">Membrane</keyword>
<keyword evidence="1" id="KW-1133">Transmembrane helix</keyword>
<keyword evidence="1" id="KW-0812">Transmembrane</keyword>
<comment type="caution">
    <text evidence="2">The sequence shown here is derived from an EMBL/GenBank/DDBJ whole genome shotgun (WGS) entry which is preliminary data.</text>
</comment>
<reference evidence="2 3" key="1">
    <citation type="submission" date="2020-08" db="EMBL/GenBank/DDBJ databases">
        <authorList>
            <person name="Koutsovoulos G."/>
            <person name="Danchin GJ E."/>
        </authorList>
    </citation>
    <scope>NUCLEOTIDE SEQUENCE [LARGE SCALE GENOMIC DNA]</scope>
</reference>
<name>A0A6V7V2N2_MELEN</name>
<proteinExistence type="predicted"/>